<comment type="caution">
    <text evidence="1">The sequence shown here is derived from an EMBL/GenBank/DDBJ whole genome shotgun (WGS) entry which is preliminary data.</text>
</comment>
<sequence>MITHLLQTRQNHSFNHSLRPTDQRQTVLISFSHRNMLPQHPLRHLTHHIPNLKSLRLLSRPTIQLLPHQYFILRPTRIHQMHHLHPFLLPHNRPYHLIHRRYSRPAGDHRHPSRAA</sequence>
<dbReference type="AlphaFoldDB" id="A0AAV7GU96"/>
<dbReference type="Proteomes" id="UP000775213">
    <property type="component" value="Unassembled WGS sequence"/>
</dbReference>
<protein>
    <submittedName>
        <fullName evidence="1">Uncharacterized protein</fullName>
    </submittedName>
</protein>
<evidence type="ECO:0000313" key="2">
    <source>
        <dbReference type="Proteomes" id="UP000775213"/>
    </source>
</evidence>
<keyword evidence="2" id="KW-1185">Reference proteome</keyword>
<evidence type="ECO:0000313" key="1">
    <source>
        <dbReference type="EMBL" id="KAH0460002.1"/>
    </source>
</evidence>
<gene>
    <name evidence="1" type="ORF">IEQ34_010665</name>
</gene>
<dbReference type="EMBL" id="JAGFBR010000010">
    <property type="protein sequence ID" value="KAH0460002.1"/>
    <property type="molecule type" value="Genomic_DNA"/>
</dbReference>
<organism evidence="1 2">
    <name type="scientific">Dendrobium chrysotoxum</name>
    <name type="common">Orchid</name>
    <dbReference type="NCBI Taxonomy" id="161865"/>
    <lineage>
        <taxon>Eukaryota</taxon>
        <taxon>Viridiplantae</taxon>
        <taxon>Streptophyta</taxon>
        <taxon>Embryophyta</taxon>
        <taxon>Tracheophyta</taxon>
        <taxon>Spermatophyta</taxon>
        <taxon>Magnoliopsida</taxon>
        <taxon>Liliopsida</taxon>
        <taxon>Asparagales</taxon>
        <taxon>Orchidaceae</taxon>
        <taxon>Epidendroideae</taxon>
        <taxon>Malaxideae</taxon>
        <taxon>Dendrobiinae</taxon>
        <taxon>Dendrobium</taxon>
    </lineage>
</organism>
<proteinExistence type="predicted"/>
<accession>A0AAV7GU96</accession>
<name>A0AAV7GU96_DENCH</name>
<reference evidence="1 2" key="1">
    <citation type="journal article" date="2021" name="Hortic Res">
        <title>Chromosome-scale assembly of the Dendrobium chrysotoxum genome enhances the understanding of orchid evolution.</title>
        <authorList>
            <person name="Zhang Y."/>
            <person name="Zhang G.Q."/>
            <person name="Zhang D."/>
            <person name="Liu X.D."/>
            <person name="Xu X.Y."/>
            <person name="Sun W.H."/>
            <person name="Yu X."/>
            <person name="Zhu X."/>
            <person name="Wang Z.W."/>
            <person name="Zhao X."/>
            <person name="Zhong W.Y."/>
            <person name="Chen H."/>
            <person name="Yin W.L."/>
            <person name="Huang T."/>
            <person name="Niu S.C."/>
            <person name="Liu Z.J."/>
        </authorList>
    </citation>
    <scope>NUCLEOTIDE SEQUENCE [LARGE SCALE GENOMIC DNA]</scope>
    <source>
        <strain evidence="1">Lindl</strain>
    </source>
</reference>